<evidence type="ECO:0000313" key="2">
    <source>
        <dbReference type="Proteomes" id="UP000436822"/>
    </source>
</evidence>
<proteinExistence type="predicted"/>
<reference evidence="1 2" key="1">
    <citation type="submission" date="2019-12" db="EMBL/GenBank/DDBJ databases">
        <title>Litoreibacter badius sp. nov., a novel bacteriochlorophyll a-containing bacterium in the genus Litoreibacter.</title>
        <authorList>
            <person name="Kanamuro M."/>
            <person name="Takabe Y."/>
            <person name="Mori K."/>
            <person name="Takaichi S."/>
            <person name="Hanada S."/>
        </authorList>
    </citation>
    <scope>NUCLEOTIDE SEQUENCE [LARGE SCALE GENOMIC DNA]</scope>
    <source>
        <strain evidence="1 2">K6</strain>
    </source>
</reference>
<gene>
    <name evidence="1" type="ORF">KIN_02040</name>
</gene>
<protein>
    <submittedName>
        <fullName evidence="1">Uncharacterized protein</fullName>
    </submittedName>
</protein>
<keyword evidence="2" id="KW-1185">Reference proteome</keyword>
<evidence type="ECO:0000313" key="1">
    <source>
        <dbReference type="EMBL" id="GFE63130.1"/>
    </source>
</evidence>
<organism evidence="1 2">
    <name type="scientific">Litoreibacter roseus</name>
    <dbReference type="NCBI Taxonomy" id="2601869"/>
    <lineage>
        <taxon>Bacteria</taxon>
        <taxon>Pseudomonadati</taxon>
        <taxon>Pseudomonadota</taxon>
        <taxon>Alphaproteobacteria</taxon>
        <taxon>Rhodobacterales</taxon>
        <taxon>Roseobacteraceae</taxon>
        <taxon>Litoreibacter</taxon>
    </lineage>
</organism>
<accession>A0A6N6JB88</accession>
<dbReference type="EMBL" id="BLJE01000001">
    <property type="protein sequence ID" value="GFE63130.1"/>
    <property type="molecule type" value="Genomic_DNA"/>
</dbReference>
<name>A0A6N6JB88_9RHOB</name>
<comment type="caution">
    <text evidence="1">The sequence shown here is derived from an EMBL/GenBank/DDBJ whole genome shotgun (WGS) entry which is preliminary data.</text>
</comment>
<sequence length="75" mass="8438">MRVLDANAQMKSKATQVMTTRTTITIEAAKNLKMPESPTAPLWIAKKPATDSIRMRKKKSFLLCIAVSDYLWLSP</sequence>
<dbReference type="Proteomes" id="UP000436822">
    <property type="component" value="Unassembled WGS sequence"/>
</dbReference>
<dbReference type="AlphaFoldDB" id="A0A6N6JB88"/>